<dbReference type="AlphaFoldDB" id="A0A653L3R1"/>
<gene>
    <name evidence="1" type="ORF">AERO8C_20744</name>
</gene>
<organism evidence="1 2">
    <name type="scientific">Aeromonas veronii</name>
    <dbReference type="NCBI Taxonomy" id="654"/>
    <lineage>
        <taxon>Bacteria</taxon>
        <taxon>Pseudomonadati</taxon>
        <taxon>Pseudomonadota</taxon>
        <taxon>Gammaproteobacteria</taxon>
        <taxon>Aeromonadales</taxon>
        <taxon>Aeromonadaceae</taxon>
        <taxon>Aeromonas</taxon>
    </lineage>
</organism>
<name>A0A653L3R1_AERVE</name>
<sequence>MLCGKERGQIIDPVESALAQYDPFDRQDPVTAAVLIQHLFTDPERLYGAGGAIGHRDASAGDKAGLGIGLIHLPLILGEIITERVRKQGECDGRANKQSALAGLEWGL</sequence>
<evidence type="ECO:0000313" key="2">
    <source>
        <dbReference type="Proteomes" id="UP000439123"/>
    </source>
</evidence>
<dbReference type="Proteomes" id="UP000439123">
    <property type="component" value="Unassembled WGS sequence"/>
</dbReference>
<protein>
    <submittedName>
        <fullName evidence="1">Uncharacterized protein</fullName>
    </submittedName>
</protein>
<accession>A0A653L3R1</accession>
<reference evidence="1 2" key="1">
    <citation type="submission" date="2019-10" db="EMBL/GenBank/DDBJ databases">
        <authorList>
            <person name="Karimi E."/>
        </authorList>
    </citation>
    <scope>NUCLEOTIDE SEQUENCE [LARGE SCALE GENOMIC DNA]</scope>
    <source>
        <strain evidence="1">Aeromonas sp. 8C</strain>
    </source>
</reference>
<proteinExistence type="predicted"/>
<evidence type="ECO:0000313" key="1">
    <source>
        <dbReference type="EMBL" id="VXA85903.1"/>
    </source>
</evidence>
<dbReference type="EMBL" id="CABWLC010000012">
    <property type="protein sequence ID" value="VXA85903.1"/>
    <property type="molecule type" value="Genomic_DNA"/>
</dbReference>